<keyword evidence="1" id="KW-0677">Repeat</keyword>
<dbReference type="PANTHER" id="PTHR12329">
    <property type="entry name" value="BCL2-ASSOCIATED ATHANOGENE"/>
    <property type="match status" value="1"/>
</dbReference>
<dbReference type="GO" id="GO:0050821">
    <property type="term" value="P:protein stabilization"/>
    <property type="evidence" value="ECO:0007669"/>
    <property type="project" value="TreeGrafter"/>
</dbReference>
<name>A0A8I5TIG2_PONAB</name>
<dbReference type="Ensembl" id="ENSPPYT00000042715.1">
    <property type="protein sequence ID" value="ENSPPYP00000033014.1"/>
    <property type="gene ID" value="ENSPPYG00000041007.1"/>
</dbReference>
<reference evidence="9" key="2">
    <citation type="submission" date="2025-08" db="UniProtKB">
        <authorList>
            <consortium name="Ensembl"/>
        </authorList>
    </citation>
    <scope>IDENTIFICATION</scope>
</reference>
<dbReference type="Gene3D" id="1.20.58.120">
    <property type="entry name" value="BAG domain"/>
    <property type="match status" value="5"/>
</dbReference>
<evidence type="ECO:0000256" key="2">
    <source>
        <dbReference type="ARBA" id="ARBA00023186"/>
    </source>
</evidence>
<dbReference type="GeneTree" id="ENSGT00940000158888"/>
<protein>
    <recommendedName>
        <fullName evidence="3">BAG family molecular chaperone regulator 5</fullName>
    </recommendedName>
    <alternativeName>
        <fullName evidence="4">Bcl-2-associated athanogene 5</fullName>
    </alternativeName>
</protein>
<reference evidence="9 10" key="1">
    <citation type="submission" date="2008-02" db="EMBL/GenBank/DDBJ databases">
        <title>A 6x draft sequence assembly of the Pongo pygmaeus abelii genome.</title>
        <authorList>
            <person name="Wilson R.K."/>
            <person name="Mardis E."/>
        </authorList>
    </citation>
    <scope>NUCLEOTIDE SEQUENCE [LARGE SCALE GENOMIC DNA]</scope>
</reference>
<dbReference type="PROSITE" id="PS51035">
    <property type="entry name" value="BAG"/>
    <property type="match status" value="4"/>
</dbReference>
<dbReference type="GO" id="GO:0031397">
    <property type="term" value="P:negative regulation of protein ubiquitination"/>
    <property type="evidence" value="ECO:0007669"/>
    <property type="project" value="TreeGrafter"/>
</dbReference>
<dbReference type="GO" id="GO:0016020">
    <property type="term" value="C:membrane"/>
    <property type="evidence" value="ECO:0007669"/>
    <property type="project" value="TreeGrafter"/>
</dbReference>
<dbReference type="InterPro" id="IPR036533">
    <property type="entry name" value="BAG_dom_sf"/>
</dbReference>
<dbReference type="FunFam" id="1.20.58.120:FF:000002">
    <property type="entry name" value="BAG family molecular chaperone regulator 5"/>
    <property type="match status" value="1"/>
</dbReference>
<feature type="compositionally biased region" description="Low complexity" evidence="7">
    <location>
        <begin position="74"/>
        <end position="88"/>
    </location>
</feature>
<evidence type="ECO:0000313" key="10">
    <source>
        <dbReference type="Proteomes" id="UP000001595"/>
    </source>
</evidence>
<dbReference type="AlphaFoldDB" id="A0A8I5TIG2"/>
<evidence type="ECO:0000256" key="5">
    <source>
        <dbReference type="ARBA" id="ARBA00057090"/>
    </source>
</evidence>
<comment type="subunit">
    <text evidence="6">Binds to the ATPase domain of HSP/HSP70 chaperones. Binds PRKN. Interacts with HSPA8 and JPH2.</text>
</comment>
<evidence type="ECO:0000313" key="9">
    <source>
        <dbReference type="Ensembl" id="ENSPPYP00000033014.1"/>
    </source>
</evidence>
<feature type="region of interest" description="Disordered" evidence="7">
    <location>
        <begin position="381"/>
        <end position="411"/>
    </location>
</feature>
<feature type="domain" description="BAG" evidence="8">
    <location>
        <begin position="828"/>
        <end position="905"/>
    </location>
</feature>
<reference evidence="9" key="3">
    <citation type="submission" date="2025-09" db="UniProtKB">
        <authorList>
            <consortium name="Ensembl"/>
        </authorList>
    </citation>
    <scope>IDENTIFICATION</scope>
</reference>
<feature type="domain" description="BAG" evidence="8">
    <location>
        <begin position="645"/>
        <end position="723"/>
    </location>
</feature>
<dbReference type="FunFam" id="1.20.58.120:FF:000009">
    <property type="entry name" value="BAG family molecular chaperone regulator 5"/>
    <property type="match status" value="1"/>
</dbReference>
<dbReference type="GO" id="GO:0000774">
    <property type="term" value="F:adenyl-nucleotide exchange factor activity"/>
    <property type="evidence" value="ECO:0007669"/>
    <property type="project" value="TreeGrafter"/>
</dbReference>
<proteinExistence type="predicted"/>
<keyword evidence="10" id="KW-1185">Reference proteome</keyword>
<dbReference type="InterPro" id="IPR039773">
    <property type="entry name" value="BAG_chaperone_regulator"/>
</dbReference>
<dbReference type="FunFam" id="1.20.58.120:FF:000004">
    <property type="entry name" value="BAG family molecular chaperone regulator 5"/>
    <property type="match status" value="1"/>
</dbReference>
<dbReference type="FunFam" id="1.20.58.120:FF:000008">
    <property type="entry name" value="BAG family molecular chaperone regulator 5"/>
    <property type="match status" value="1"/>
</dbReference>
<organism evidence="9 10">
    <name type="scientific">Pongo abelii</name>
    <name type="common">Sumatran orangutan</name>
    <name type="synonym">Pongo pygmaeus abelii</name>
    <dbReference type="NCBI Taxonomy" id="9601"/>
    <lineage>
        <taxon>Eukaryota</taxon>
        <taxon>Metazoa</taxon>
        <taxon>Chordata</taxon>
        <taxon>Craniata</taxon>
        <taxon>Vertebrata</taxon>
        <taxon>Euteleostomi</taxon>
        <taxon>Mammalia</taxon>
        <taxon>Eutheria</taxon>
        <taxon>Euarchontoglires</taxon>
        <taxon>Primates</taxon>
        <taxon>Haplorrhini</taxon>
        <taxon>Catarrhini</taxon>
        <taxon>Hominidae</taxon>
        <taxon>Pongo</taxon>
    </lineage>
</organism>
<sequence>MREPWGCETVRDRTRAHLEKGLRRLCRAGSGPEARVCLPFRSPFLAQCPQTPAYPAGRRIPALGAALRSELTAAAGEGAAETGEKGLLPRPQGHHGPTPPGSCGARQHCDGARGRFTAGSRSPRQLGGAADRALSQRCDRVRSRRAARVTRAAAPWSQSLQAASLRRWRWAWPCRRLGADAGGGVPGFRGVRPGAGLPGPGDGRSCGSRGSVGDASRDGAGGTGERSAACSLFLRRGDEWGTTCARGSPLGHPFASAHPRAACRIRQGRVGLGAVPAPGSDTGRGWPGLGSPPPPASPGRAERPSRAHCEVRPCGRVLAAGPRRPERLLQPVAAPSPPAPSPAAPLRPSREGCEGCSWGPSSGAAPRKGLIFHLATSATGRQDRGQFRPLLGKGPRGKGEAGRKELGPPSLRGVHDIRRGWMMRFHWLPTLSEPFDRKQELETCIRPLWTPSGSACETEHNKSMDMGNQHPSISRLQEIQKEVKSVEQQVVGFSGLSDDKNYKKLERILTKQLFEIDSVDTEGKGDIQQARKRAAQETERLLKELEQNANHPHRIEIQNIFEEAQSLVREKIVPFYNGGNCVTDEFEEGIQDIILRLTHVKTGGKISLRKARYHTLTKICAVQEIIEDCMKKQPSLPLSEDAHPSVAKINFVMCEVNKARGVLIALLMGVNNNETCRHLSCVLSGLIADLDALDVCGRTEIRNYRREVVEDINKLLKYLDLEEEADTTKAFDLRQNHSILKIEKVLKRMREIKNELLQAQNPPELYLSSKTELQGLIGQLDEVSLEKNPCIREARRRAVIEVQTLITYIDLKEALEKRKLFACEEHPSHKAVWNVLGNLSEIQGEVLSFDGNRTDKNYIRLEELLTKQLLALDAVDPQGEEKCKAARKQAVKLAQNILSYLDLKSDEWEY</sequence>
<evidence type="ECO:0000256" key="6">
    <source>
        <dbReference type="ARBA" id="ARBA00063204"/>
    </source>
</evidence>
<accession>A0A8I5TIG2</accession>
<dbReference type="Pfam" id="PF02179">
    <property type="entry name" value="BAG"/>
    <property type="match status" value="4"/>
</dbReference>
<evidence type="ECO:0000256" key="1">
    <source>
        <dbReference type="ARBA" id="ARBA00022737"/>
    </source>
</evidence>
<evidence type="ECO:0000256" key="7">
    <source>
        <dbReference type="SAM" id="MobiDB-lite"/>
    </source>
</evidence>
<dbReference type="FunFam" id="1.20.58.120:FF:000003">
    <property type="entry name" value="BAG family molecular chaperone regulator 5"/>
    <property type="match status" value="1"/>
</dbReference>
<feature type="region of interest" description="Disordered" evidence="7">
    <location>
        <begin position="321"/>
        <end position="360"/>
    </location>
</feature>
<feature type="domain" description="BAG" evidence="8">
    <location>
        <begin position="738"/>
        <end position="813"/>
    </location>
</feature>
<comment type="function">
    <text evidence="5">Co-chaperone for HSP/HSP70 proteins. It functions as a nucleotide-exchange factor promoting the release of ADP from HSP70, thereby activating HSP70-mediated protein refolding. Has an essential role in maintaining proteostasis at junctional membrane complexes (JMC), where it may function as a scaffold between the HSPA8 chaperone and JMC proteins enabling correct, HSPA8-dependent JMC protein folding. Inhibits both auto-ubiquitination of PRKN and ubiquitination of target proteins by PRKN.</text>
</comment>
<feature type="region of interest" description="Disordered" evidence="7">
    <location>
        <begin position="192"/>
        <end position="225"/>
    </location>
</feature>
<dbReference type="GO" id="GO:0005634">
    <property type="term" value="C:nucleus"/>
    <property type="evidence" value="ECO:0007669"/>
    <property type="project" value="TreeGrafter"/>
</dbReference>
<evidence type="ECO:0000256" key="3">
    <source>
        <dbReference type="ARBA" id="ARBA00041186"/>
    </source>
</evidence>
<evidence type="ECO:0000256" key="4">
    <source>
        <dbReference type="ARBA" id="ARBA00042866"/>
    </source>
</evidence>
<evidence type="ECO:0000259" key="8">
    <source>
        <dbReference type="PROSITE" id="PS51035"/>
    </source>
</evidence>
<feature type="domain" description="BAG" evidence="8">
    <location>
        <begin position="472"/>
        <end position="549"/>
    </location>
</feature>
<dbReference type="GO" id="GO:0031625">
    <property type="term" value="F:ubiquitin protein ligase binding"/>
    <property type="evidence" value="ECO:0007669"/>
    <property type="project" value="UniProtKB-ARBA"/>
</dbReference>
<feature type="region of interest" description="Disordered" evidence="7">
    <location>
        <begin position="277"/>
        <end position="308"/>
    </location>
</feature>
<dbReference type="GO" id="GO:0005829">
    <property type="term" value="C:cytosol"/>
    <property type="evidence" value="ECO:0007669"/>
    <property type="project" value="TreeGrafter"/>
</dbReference>
<dbReference type="SUPFAM" id="SSF63491">
    <property type="entry name" value="BAG domain"/>
    <property type="match status" value="4"/>
</dbReference>
<feature type="region of interest" description="Disordered" evidence="7">
    <location>
        <begin position="74"/>
        <end position="137"/>
    </location>
</feature>
<dbReference type="GO" id="GO:0051087">
    <property type="term" value="F:protein-folding chaperone binding"/>
    <property type="evidence" value="ECO:0007669"/>
    <property type="project" value="InterPro"/>
</dbReference>
<dbReference type="InterPro" id="IPR003103">
    <property type="entry name" value="BAG_domain"/>
</dbReference>
<dbReference type="PANTHER" id="PTHR12329:SF2">
    <property type="entry name" value="BAG FAMILY MOLECULAR CHAPERONE REGULATOR 5"/>
    <property type="match status" value="1"/>
</dbReference>
<dbReference type="Proteomes" id="UP000001595">
    <property type="component" value="Chromosome 14"/>
</dbReference>
<feature type="compositionally biased region" description="Basic and acidic residues" evidence="7">
    <location>
        <begin position="397"/>
        <end position="406"/>
    </location>
</feature>
<gene>
    <name evidence="9" type="primary">BAG5</name>
</gene>
<dbReference type="SMART" id="SM00264">
    <property type="entry name" value="BAG"/>
    <property type="match status" value="4"/>
</dbReference>
<keyword evidence="2" id="KW-0143">Chaperone</keyword>
<feature type="compositionally biased region" description="Pro residues" evidence="7">
    <location>
        <begin position="334"/>
        <end position="345"/>
    </location>
</feature>
<dbReference type="GO" id="GO:0090083">
    <property type="term" value="P:regulation of inclusion body assembly"/>
    <property type="evidence" value="ECO:0007669"/>
    <property type="project" value="UniProtKB-ARBA"/>
</dbReference>